<dbReference type="AlphaFoldDB" id="A0AAW1T7D4"/>
<reference evidence="2 3" key="1">
    <citation type="journal article" date="2024" name="Nat. Commun.">
        <title>Phylogenomics reveals the evolutionary origins of lichenization in chlorophyte algae.</title>
        <authorList>
            <person name="Puginier C."/>
            <person name="Libourel C."/>
            <person name="Otte J."/>
            <person name="Skaloud P."/>
            <person name="Haon M."/>
            <person name="Grisel S."/>
            <person name="Petersen M."/>
            <person name="Berrin J.G."/>
            <person name="Delaux P.M."/>
            <person name="Dal Grande F."/>
            <person name="Keller J."/>
        </authorList>
    </citation>
    <scope>NUCLEOTIDE SEQUENCE [LARGE SCALE GENOMIC DNA]</scope>
    <source>
        <strain evidence="2 3">SAG 2523</strain>
    </source>
</reference>
<evidence type="ECO:0000313" key="2">
    <source>
        <dbReference type="EMBL" id="KAK9864542.1"/>
    </source>
</evidence>
<protein>
    <submittedName>
        <fullName evidence="2">Uncharacterized protein</fullName>
    </submittedName>
</protein>
<evidence type="ECO:0000313" key="3">
    <source>
        <dbReference type="Proteomes" id="UP001485043"/>
    </source>
</evidence>
<dbReference type="EMBL" id="JALJOV010000340">
    <property type="protein sequence ID" value="KAK9864542.1"/>
    <property type="molecule type" value="Genomic_DNA"/>
</dbReference>
<feature type="region of interest" description="Disordered" evidence="1">
    <location>
        <begin position="186"/>
        <end position="216"/>
    </location>
</feature>
<comment type="caution">
    <text evidence="2">The sequence shown here is derived from an EMBL/GenBank/DDBJ whole genome shotgun (WGS) entry which is preliminary data.</text>
</comment>
<sequence>MTPELRFVTGKGWLHSSAQFSGYRSSIQKRQQVRRKTLALSVNSAAITAVGITLPETGPETGSKSTQGGCRVPLVKSGRGGEAMNNCSGSAMLNAIRLLLWLSTVCLFVNGLAAQDLGLLGNEGFAAPALASFAPAPAPWAAAPSPFSLDAHPPADDYPSTTVRGGQRLQLRVHAYRNFQPHIYPDGESTTAFGDDASSSGAISTESTDVSASAGSSPAASSLLITVDLGNTNFNCTSFRCVELWAVLPANRTTSEQSWHATSLDGQGNARNGPYWPVGGNINVTLHAADSQGDFFLTALNQSILASY</sequence>
<proteinExistence type="predicted"/>
<name>A0AAW1T7D4_9CHLO</name>
<keyword evidence="3" id="KW-1185">Reference proteome</keyword>
<accession>A0AAW1T7D4</accession>
<dbReference type="Proteomes" id="UP001485043">
    <property type="component" value="Unassembled WGS sequence"/>
</dbReference>
<feature type="compositionally biased region" description="Polar residues" evidence="1">
    <location>
        <begin position="188"/>
        <end position="210"/>
    </location>
</feature>
<organism evidence="2 3">
    <name type="scientific">Apatococcus fuscideae</name>
    <dbReference type="NCBI Taxonomy" id="2026836"/>
    <lineage>
        <taxon>Eukaryota</taxon>
        <taxon>Viridiplantae</taxon>
        <taxon>Chlorophyta</taxon>
        <taxon>core chlorophytes</taxon>
        <taxon>Trebouxiophyceae</taxon>
        <taxon>Chlorellales</taxon>
        <taxon>Chlorellaceae</taxon>
        <taxon>Apatococcus</taxon>
    </lineage>
</organism>
<evidence type="ECO:0000256" key="1">
    <source>
        <dbReference type="SAM" id="MobiDB-lite"/>
    </source>
</evidence>
<gene>
    <name evidence="2" type="ORF">WJX84_000991</name>
</gene>